<evidence type="ECO:0000313" key="5">
    <source>
        <dbReference type="Proteomes" id="UP001230908"/>
    </source>
</evidence>
<proteinExistence type="predicted"/>
<feature type="region of interest" description="Disordered" evidence="1">
    <location>
        <begin position="895"/>
        <end position="918"/>
    </location>
</feature>
<dbReference type="InterPro" id="IPR002035">
    <property type="entry name" value="VWF_A"/>
</dbReference>
<dbReference type="EMBL" id="JAVHUY010000028">
    <property type="protein sequence ID" value="MDQ7908202.1"/>
    <property type="molecule type" value="Genomic_DNA"/>
</dbReference>
<dbReference type="Pfam" id="PF19403">
    <property type="entry name" value="SpaA_2"/>
    <property type="match status" value="1"/>
</dbReference>
<evidence type="ECO:0000256" key="2">
    <source>
        <dbReference type="SAM" id="Phobius"/>
    </source>
</evidence>
<organism evidence="4 5">
    <name type="scientific">Phytohabitans maris</name>
    <dbReference type="NCBI Taxonomy" id="3071409"/>
    <lineage>
        <taxon>Bacteria</taxon>
        <taxon>Bacillati</taxon>
        <taxon>Actinomycetota</taxon>
        <taxon>Actinomycetes</taxon>
        <taxon>Micromonosporales</taxon>
        <taxon>Micromonosporaceae</taxon>
    </lineage>
</organism>
<sequence length="957" mass="96125">MYVGTGLVVWGGVRRAGVWAGVLAVVTAGTAAFAGTPRARVAEPGPDTAVVSVYAGGDRKTASTIAALPGVTFGLFATEPAGYDPLDGFATGTPLHTCVSDADGDCVFTVPVGAGGVAEGSRLWVAPTAGPAGWYANPVWQTAPADGTAGRMPTRHAFQTPPLYPGRGYASGSGGFLGDPGSETDPPSGVPRYTTRTASGGTWPLSRVDPDLPARCGLRVALVVDLSSSVAGFVDGVRGAADAFVDALRGTPSRAALFTFSTDSPAVDAGPNSGLMPVASTVDARAFRARYAGWTDATAGGLTNWDRALGAVAAANENPDPAERFDLAVLLTDGNPTAHGPQDAGYPPPAGHTRFREIGAAVASANRLKSQGTRIVAVGVGAGLDEGADRNLRAISGRTGYDGGGIQRADHLRLESYAAAGEALRDLVLSACARSVSVVKRVVPPGGTVADAYPPAEAWGFTATTTAGATDATTDARTGALTFAAASATGMDVTEEPGTGEGYTPFRVGGANAVCVDKSAGGAPVPVRNLGATGFHVEVGARGAVSCAVHSRAPGLDRASVSVGARWRVTTAAGTRTYADGEQPHDLQARLSLSGPGGSAASGQPWSVRRDGYAAGERVTLGEAPLVGLPGCALTGATIAGTGAPPGDLSAGVRLAAGANEYTVVNDVECHSNLTLTKRVIGGAADPSAWILEAVPPDGARAGPEGTSGVSAEVTDSVPYQLAERPASDDPALLDYRQDDFRPDPAAHPASTGSMACEVVGPVRPEGGYVAGVDGSVVVPMGFDVECVATDQTAPLTLVKRVLGGAARAADFTLTLNPVAPDPPGVRSRTVAGTAEPGVTVDLRPGQRYEIGEESVHGYTLTGLSCGLGGTSAAEPVVTIPQGAGATCTAVSTYDPRPAPAPAPAPPGRNPAGGPGGFTLTSGPRLAALVAGGLLLLLGGLQLAAVVRWRDRRTETS</sequence>
<dbReference type="InterPro" id="IPR045826">
    <property type="entry name" value="SpaA_PFL_dom_2"/>
</dbReference>
<reference evidence="4 5" key="1">
    <citation type="submission" date="2023-08" db="EMBL/GenBank/DDBJ databases">
        <title>Phytohabitans sansha sp. nov., isolated from marine sediment.</title>
        <authorList>
            <person name="Zhao Y."/>
            <person name="Yi K."/>
        </authorList>
    </citation>
    <scope>NUCLEOTIDE SEQUENCE [LARGE SCALE GENOMIC DNA]</scope>
    <source>
        <strain evidence="4 5">ZYX-F-186</strain>
    </source>
</reference>
<name>A0ABU0ZMD6_9ACTN</name>
<dbReference type="Proteomes" id="UP001230908">
    <property type="component" value="Unassembled WGS sequence"/>
</dbReference>
<evidence type="ECO:0000313" key="4">
    <source>
        <dbReference type="EMBL" id="MDQ7908202.1"/>
    </source>
</evidence>
<dbReference type="SUPFAM" id="SSF53300">
    <property type="entry name" value="vWA-like"/>
    <property type="match status" value="1"/>
</dbReference>
<keyword evidence="2" id="KW-0472">Membrane</keyword>
<dbReference type="InterPro" id="IPR036465">
    <property type="entry name" value="vWFA_dom_sf"/>
</dbReference>
<dbReference type="Gene3D" id="3.40.50.410">
    <property type="entry name" value="von Willebrand factor, type A domain"/>
    <property type="match status" value="1"/>
</dbReference>
<gene>
    <name evidence="4" type="ORF">RB614_27120</name>
</gene>
<feature type="domain" description="VWFA" evidence="3">
    <location>
        <begin position="219"/>
        <end position="428"/>
    </location>
</feature>
<accession>A0ABU0ZMD6</accession>
<keyword evidence="2" id="KW-0812">Transmembrane</keyword>
<evidence type="ECO:0000259" key="3">
    <source>
        <dbReference type="PROSITE" id="PS50234"/>
    </source>
</evidence>
<comment type="caution">
    <text evidence="4">The sequence shown here is derived from an EMBL/GenBank/DDBJ whole genome shotgun (WGS) entry which is preliminary data.</text>
</comment>
<keyword evidence="2" id="KW-1133">Transmembrane helix</keyword>
<protein>
    <recommendedName>
        <fullName evidence="3">VWFA domain-containing protein</fullName>
    </recommendedName>
</protein>
<feature type="compositionally biased region" description="Pro residues" evidence="1">
    <location>
        <begin position="897"/>
        <end position="909"/>
    </location>
</feature>
<dbReference type="PROSITE" id="PS50234">
    <property type="entry name" value="VWFA"/>
    <property type="match status" value="1"/>
</dbReference>
<dbReference type="CDD" id="cd00198">
    <property type="entry name" value="vWFA"/>
    <property type="match status" value="1"/>
</dbReference>
<dbReference type="RefSeq" id="WP_308715468.1">
    <property type="nucleotide sequence ID" value="NZ_JAVHUY010000028.1"/>
</dbReference>
<evidence type="ECO:0000256" key="1">
    <source>
        <dbReference type="SAM" id="MobiDB-lite"/>
    </source>
</evidence>
<feature type="transmembrane region" description="Helical" evidence="2">
    <location>
        <begin position="926"/>
        <end position="947"/>
    </location>
</feature>
<dbReference type="SMART" id="SM00327">
    <property type="entry name" value="VWA"/>
    <property type="match status" value="1"/>
</dbReference>
<keyword evidence="5" id="KW-1185">Reference proteome</keyword>